<dbReference type="PROSITE" id="PS51898">
    <property type="entry name" value="TYR_RECOMBINASE"/>
    <property type="match status" value="1"/>
</dbReference>
<dbReference type="CDD" id="cd01189">
    <property type="entry name" value="INT_ICEBs1_C_like"/>
    <property type="match status" value="1"/>
</dbReference>
<dbReference type="Pfam" id="PF00589">
    <property type="entry name" value="Phage_integrase"/>
    <property type="match status" value="1"/>
</dbReference>
<dbReference type="InterPro" id="IPR044068">
    <property type="entry name" value="CB"/>
</dbReference>
<dbReference type="PATRIC" id="fig|2064.6.peg.6038"/>
<dbReference type="GO" id="GO:0015074">
    <property type="term" value="P:DNA integration"/>
    <property type="evidence" value="ECO:0007669"/>
    <property type="project" value="UniProtKB-KW"/>
</dbReference>
<name>A0A0D0PW86_KITGR</name>
<dbReference type="InterPro" id="IPR011010">
    <property type="entry name" value="DNA_brk_join_enz"/>
</dbReference>
<keyword evidence="8" id="KW-1185">Reference proteome</keyword>
<dbReference type="PROSITE" id="PS51900">
    <property type="entry name" value="CB"/>
    <property type="match status" value="1"/>
</dbReference>
<dbReference type="InterPro" id="IPR004107">
    <property type="entry name" value="Integrase_SAM-like_N"/>
</dbReference>
<dbReference type="PANTHER" id="PTHR30349:SF91">
    <property type="entry name" value="INTA PROTEIN"/>
    <property type="match status" value="1"/>
</dbReference>
<dbReference type="InterPro" id="IPR002104">
    <property type="entry name" value="Integrase_catalytic"/>
</dbReference>
<evidence type="ECO:0000259" key="6">
    <source>
        <dbReference type="PROSITE" id="PS51900"/>
    </source>
</evidence>
<feature type="domain" description="Core-binding (CB)" evidence="6">
    <location>
        <begin position="71"/>
        <end position="154"/>
    </location>
</feature>
<evidence type="ECO:0000259" key="5">
    <source>
        <dbReference type="PROSITE" id="PS51898"/>
    </source>
</evidence>
<dbReference type="InterPro" id="IPR010998">
    <property type="entry name" value="Integrase_recombinase_N"/>
</dbReference>
<dbReference type="AlphaFoldDB" id="A0A0D0PW86"/>
<dbReference type="InterPro" id="IPR013762">
    <property type="entry name" value="Integrase-like_cat_sf"/>
</dbReference>
<proteinExistence type="predicted"/>
<dbReference type="EMBL" id="JXZB01000004">
    <property type="protein sequence ID" value="KIQ62848.1"/>
    <property type="molecule type" value="Genomic_DNA"/>
</dbReference>
<sequence length="602" mass="67492">MTKSRKPNGDSTIYQAKDGRWHGYVTVGVKVNGKPDRRHVTRKTRPEITKAVRDLEAKRDKGKVPKAGQRWTVESWLTHWVENIAALTVGENTIDGYRVAVYHHLIPGLGAHRLDKLEPEHLERLYAKMQKTGSSAGTAHQVHRTVRVALNEAVRRKAIAENPATIAKAPVLNETEVEPYSVEEVQRLLLEAAKVRNTARWVIALALGLRQGEVLGLQWEDVDFEAGVILVRRGRLRPRYKHGCGDRCGRKPGYCPTKINTRRETKSTKSKAGKRPIGVPQELVKLLAQHKETQDRERLRARDLWVEKEYVFTSEIGEPLNPNTDYHRWKDLLKAAEVRDARLHDARHTAATVLLILGVPDAVVDAIMGWEPGKSARMRRRYQHMTSPVLQQTAAKVGGLLWPAPPNVGVGGGAVPEPSLVPAADLVPSAVAVPESEVTTDQSVLFVARLDGHRIPFVHRAHAETVVKQWGSEQPGRTAEVEEWDRTKWEDEGPDGSRVVRDQLPARRLVFHAFAVFRPGGERLNLAMPEQWAVTAWDFETDLYTDRPVSWRTTRRPGSDQLVEAQVRGTDKGAVTEAYVQAKAKAVDRAQNPGKYGDTSDW</sequence>
<evidence type="ECO:0000313" key="8">
    <source>
        <dbReference type="Proteomes" id="UP000032066"/>
    </source>
</evidence>
<feature type="domain" description="Tyr recombinase" evidence="5">
    <location>
        <begin position="175"/>
        <end position="395"/>
    </location>
</feature>
<organism evidence="7 8">
    <name type="scientific">Kitasatospora griseola</name>
    <name type="common">Streptomyces griseolosporeus</name>
    <dbReference type="NCBI Taxonomy" id="2064"/>
    <lineage>
        <taxon>Bacteria</taxon>
        <taxon>Bacillati</taxon>
        <taxon>Actinomycetota</taxon>
        <taxon>Actinomycetes</taxon>
        <taxon>Kitasatosporales</taxon>
        <taxon>Streptomycetaceae</taxon>
        <taxon>Kitasatospora</taxon>
    </lineage>
</organism>
<dbReference type="InterPro" id="IPR050090">
    <property type="entry name" value="Tyrosine_recombinase_XerCD"/>
</dbReference>
<dbReference type="STRING" id="2064.TR51_28470"/>
<keyword evidence="3" id="KW-0233">DNA recombination</keyword>
<dbReference type="Gene3D" id="1.10.443.10">
    <property type="entry name" value="Intergrase catalytic core"/>
    <property type="match status" value="1"/>
</dbReference>
<dbReference type="Pfam" id="PF14659">
    <property type="entry name" value="Phage_int_SAM_3"/>
    <property type="match status" value="1"/>
</dbReference>
<keyword evidence="2 4" id="KW-0238">DNA-binding</keyword>
<dbReference type="GO" id="GO:0003677">
    <property type="term" value="F:DNA binding"/>
    <property type="evidence" value="ECO:0007669"/>
    <property type="project" value="UniProtKB-UniRule"/>
</dbReference>
<evidence type="ECO:0000256" key="4">
    <source>
        <dbReference type="PROSITE-ProRule" id="PRU01248"/>
    </source>
</evidence>
<dbReference type="PANTHER" id="PTHR30349">
    <property type="entry name" value="PHAGE INTEGRASE-RELATED"/>
    <property type="match status" value="1"/>
</dbReference>
<evidence type="ECO:0000256" key="1">
    <source>
        <dbReference type="ARBA" id="ARBA00022908"/>
    </source>
</evidence>
<dbReference type="OrthoDB" id="3175606at2"/>
<evidence type="ECO:0000256" key="3">
    <source>
        <dbReference type="ARBA" id="ARBA00023172"/>
    </source>
</evidence>
<dbReference type="SUPFAM" id="SSF56349">
    <property type="entry name" value="DNA breaking-rejoining enzymes"/>
    <property type="match status" value="1"/>
</dbReference>
<dbReference type="Proteomes" id="UP000032066">
    <property type="component" value="Unassembled WGS sequence"/>
</dbReference>
<gene>
    <name evidence="7" type="ORF">TR51_28470</name>
</gene>
<reference evidence="7 8" key="1">
    <citation type="submission" date="2015-02" db="EMBL/GenBank/DDBJ databases">
        <title>Draft genome sequence of Kitasatospora griseola MF730-N6, a bafilomycin, terpentecin and satosporin producer.</title>
        <authorList>
            <person name="Arens J.C."/>
            <person name="Haltli B."/>
            <person name="Kerr R.G."/>
        </authorList>
    </citation>
    <scope>NUCLEOTIDE SEQUENCE [LARGE SCALE GENOMIC DNA]</scope>
    <source>
        <strain evidence="7 8">MF730-N6</strain>
    </source>
</reference>
<protein>
    <submittedName>
        <fullName evidence="7">Integrase</fullName>
    </submittedName>
</protein>
<evidence type="ECO:0000313" key="7">
    <source>
        <dbReference type="EMBL" id="KIQ62848.1"/>
    </source>
</evidence>
<evidence type="ECO:0000256" key="2">
    <source>
        <dbReference type="ARBA" id="ARBA00023125"/>
    </source>
</evidence>
<comment type="caution">
    <text evidence="7">The sequence shown here is derived from an EMBL/GenBank/DDBJ whole genome shotgun (WGS) entry which is preliminary data.</text>
</comment>
<accession>A0A0D0PW86</accession>
<dbReference type="Gene3D" id="1.10.150.130">
    <property type="match status" value="1"/>
</dbReference>
<keyword evidence="1" id="KW-0229">DNA integration</keyword>
<dbReference type="GO" id="GO:0006310">
    <property type="term" value="P:DNA recombination"/>
    <property type="evidence" value="ECO:0007669"/>
    <property type="project" value="UniProtKB-KW"/>
</dbReference>
<dbReference type="RefSeq" id="WP_043915124.1">
    <property type="nucleotide sequence ID" value="NZ_JXZB01000004.1"/>
</dbReference>